<dbReference type="Proteomes" id="UP001190640">
    <property type="component" value="Chromosome 2"/>
</dbReference>
<evidence type="ECO:0000256" key="8">
    <source>
        <dbReference type="ARBA" id="ARBA00051086"/>
    </source>
</evidence>
<evidence type="ECO:0000256" key="3">
    <source>
        <dbReference type="ARBA" id="ARBA00005582"/>
    </source>
</evidence>
<evidence type="ECO:0000256" key="4">
    <source>
        <dbReference type="ARBA" id="ARBA00011738"/>
    </source>
</evidence>
<dbReference type="SUPFAM" id="SSF55811">
    <property type="entry name" value="Nudix"/>
    <property type="match status" value="1"/>
</dbReference>
<sequence>MESIEDLAVGPCAASLYLRPLRLRYRQNGVSKIWDFMKTHDSVSILIFNTSRQCFVVVKQFRPAVYMCEMDQHCPQDFESNAPETWCPLKGTLPASSGVTYELCAGIVDKAELSLEEIACQEVLEECGYEVPLAGLKRITSYRSGVGVTGSKQTLFYAEVTDEMKTGKGGGRPEEGELIEVVEIPLPDSMDFAFDETFPKTMGVMFCFMWFHNNIAPKLPEKSE</sequence>
<evidence type="ECO:0000256" key="2">
    <source>
        <dbReference type="ARBA" id="ARBA00004496"/>
    </source>
</evidence>
<evidence type="ECO:0000256" key="12">
    <source>
        <dbReference type="ARBA" id="ARBA00080475"/>
    </source>
</evidence>
<dbReference type="FunFam" id="3.90.79.10:FF:000035">
    <property type="entry name" value="Uridine diphosphate glucose pyrophosphatase"/>
    <property type="match status" value="1"/>
</dbReference>
<dbReference type="AlphaFoldDB" id="A0AA97IV37"/>
<comment type="similarity">
    <text evidence="3">Belongs to the Nudix hydrolase family.</text>
</comment>
<dbReference type="KEGG" id="emc:129323644"/>
<dbReference type="GO" id="GO:0046872">
    <property type="term" value="F:metal ion binding"/>
    <property type="evidence" value="ECO:0007669"/>
    <property type="project" value="InterPro"/>
</dbReference>
<reference evidence="15" key="1">
    <citation type="submission" date="2025-08" db="UniProtKB">
        <authorList>
            <consortium name="RefSeq"/>
        </authorList>
    </citation>
    <scope>IDENTIFICATION</scope>
    <source>
        <tissue evidence="15">Blood</tissue>
    </source>
</reference>
<keyword evidence="6" id="KW-0378">Hydrolase</keyword>
<dbReference type="GO" id="GO:0008768">
    <property type="term" value="F:UDP-sugar diphosphatase activity"/>
    <property type="evidence" value="ECO:0007669"/>
    <property type="project" value="UniProtKB-EC"/>
</dbReference>
<dbReference type="InterPro" id="IPR015797">
    <property type="entry name" value="NUDIX_hydrolase-like_dom_sf"/>
</dbReference>
<evidence type="ECO:0000256" key="10">
    <source>
        <dbReference type="ARBA" id="ARBA00066480"/>
    </source>
</evidence>
<evidence type="ECO:0000256" key="6">
    <source>
        <dbReference type="ARBA" id="ARBA00022801"/>
    </source>
</evidence>
<evidence type="ECO:0000313" key="14">
    <source>
        <dbReference type="Proteomes" id="UP001190640"/>
    </source>
</evidence>
<dbReference type="GO" id="GO:0005737">
    <property type="term" value="C:cytoplasm"/>
    <property type="evidence" value="ECO:0007669"/>
    <property type="project" value="UniProtKB-SubCell"/>
</dbReference>
<dbReference type="PANTHER" id="PTHR11839:SF15">
    <property type="entry name" value="URIDINE DIPHOSPHATE GLUCOSE PYROPHOSPHATASE NUDT14"/>
    <property type="match status" value="1"/>
</dbReference>
<dbReference type="RefSeq" id="XP_054826150.1">
    <property type="nucleotide sequence ID" value="XM_054970175.1"/>
</dbReference>
<comment type="subcellular location">
    <subcellularLocation>
        <location evidence="2">Cytoplasm</location>
    </subcellularLocation>
</comment>
<gene>
    <name evidence="15" type="primary">NUDT14</name>
</gene>
<evidence type="ECO:0000256" key="5">
    <source>
        <dbReference type="ARBA" id="ARBA00022490"/>
    </source>
</evidence>
<dbReference type="GeneID" id="129323644"/>
<dbReference type="PANTHER" id="PTHR11839">
    <property type="entry name" value="UDP/ADP-SUGAR PYROPHOSPHATASE"/>
    <property type="match status" value="1"/>
</dbReference>
<dbReference type="GO" id="GO:0019693">
    <property type="term" value="P:ribose phosphate metabolic process"/>
    <property type="evidence" value="ECO:0007669"/>
    <property type="project" value="TreeGrafter"/>
</dbReference>
<dbReference type="Gene3D" id="3.90.79.10">
    <property type="entry name" value="Nucleoside Triphosphate Pyrophosphohydrolase"/>
    <property type="match status" value="1"/>
</dbReference>
<evidence type="ECO:0000256" key="11">
    <source>
        <dbReference type="ARBA" id="ARBA00071467"/>
    </source>
</evidence>
<keyword evidence="7" id="KW-0460">Magnesium</keyword>
<comment type="cofactor">
    <cofactor evidence="1">
        <name>Mg(2+)</name>
        <dbReference type="ChEBI" id="CHEBI:18420"/>
    </cofactor>
</comment>
<comment type="function">
    <text evidence="9">Hydrolyzes UDP-glucose to glucose 1-phosphate and UMP and ADP-ribose to ribose 5-phosphate and AMP. The physiological substrate is probably UDP-glucose. Poor activity on other substrates such as ADP-glucose, CDP-glucose, GDP-glucose and GDP-mannose.</text>
</comment>
<comment type="catalytic activity">
    <reaction evidence="8">
        <text>UDP-sugar + H2O = UMP + alpha-D-aldose 1-phosphate.</text>
        <dbReference type="EC" id="3.6.1.45"/>
    </reaction>
</comment>
<name>A0AA97IV37_EUBMA</name>
<dbReference type="EC" id="3.6.1.45" evidence="10"/>
<dbReference type="NCBIfam" id="TIGR00052">
    <property type="entry name" value="nudix-type nucleoside diphosphatase, YffH/AdpP family"/>
    <property type="match status" value="1"/>
</dbReference>
<evidence type="ECO:0000256" key="7">
    <source>
        <dbReference type="ARBA" id="ARBA00022842"/>
    </source>
</evidence>
<dbReference type="InterPro" id="IPR004385">
    <property type="entry name" value="NDP_pyrophosphatase"/>
</dbReference>
<evidence type="ECO:0000313" key="15">
    <source>
        <dbReference type="RefSeq" id="XP_054826150.1"/>
    </source>
</evidence>
<dbReference type="GO" id="GO:0006753">
    <property type="term" value="P:nucleoside phosphate metabolic process"/>
    <property type="evidence" value="ECO:0007669"/>
    <property type="project" value="TreeGrafter"/>
</dbReference>
<feature type="domain" description="Nudix hydrolase" evidence="13">
    <location>
        <begin position="38"/>
        <end position="206"/>
    </location>
</feature>
<accession>A0AA97IV37</accession>
<keyword evidence="14" id="KW-1185">Reference proteome</keyword>
<evidence type="ECO:0000256" key="9">
    <source>
        <dbReference type="ARBA" id="ARBA00054674"/>
    </source>
</evidence>
<keyword evidence="5" id="KW-0963">Cytoplasm</keyword>
<proteinExistence type="inferred from homology"/>
<dbReference type="PROSITE" id="PS51462">
    <property type="entry name" value="NUDIX"/>
    <property type="match status" value="1"/>
</dbReference>
<dbReference type="InterPro" id="IPR000086">
    <property type="entry name" value="NUDIX_hydrolase_dom"/>
</dbReference>
<dbReference type="CTD" id="256281"/>
<evidence type="ECO:0000256" key="1">
    <source>
        <dbReference type="ARBA" id="ARBA00001946"/>
    </source>
</evidence>
<comment type="subunit">
    <text evidence="4">Homodimer.</text>
</comment>
<organism evidence="14 15">
    <name type="scientific">Eublepharis macularius</name>
    <name type="common">Leopard gecko</name>
    <name type="synonym">Cyrtodactylus macularius</name>
    <dbReference type="NCBI Taxonomy" id="481883"/>
    <lineage>
        <taxon>Eukaryota</taxon>
        <taxon>Metazoa</taxon>
        <taxon>Chordata</taxon>
        <taxon>Craniata</taxon>
        <taxon>Vertebrata</taxon>
        <taxon>Euteleostomi</taxon>
        <taxon>Lepidosauria</taxon>
        <taxon>Squamata</taxon>
        <taxon>Bifurcata</taxon>
        <taxon>Gekkota</taxon>
        <taxon>Eublepharidae</taxon>
        <taxon>Eublepharinae</taxon>
        <taxon>Eublepharis</taxon>
    </lineage>
</organism>
<dbReference type="CDD" id="cd18887">
    <property type="entry name" value="NUDIX_UGPPase_Nudt14"/>
    <property type="match status" value="1"/>
</dbReference>
<evidence type="ECO:0000259" key="13">
    <source>
        <dbReference type="PROSITE" id="PS51462"/>
    </source>
</evidence>
<protein>
    <recommendedName>
        <fullName evidence="11">Uridine diphosphate glucose pyrophosphatase NUDT14</fullName>
        <ecNumber evidence="10">3.6.1.45</ecNumber>
    </recommendedName>
    <alternativeName>
        <fullName evidence="12">Nucleoside diphosphate-linked moiety X motif 14</fullName>
    </alternativeName>
</protein>